<dbReference type="RefSeq" id="WP_129874064.1">
    <property type="nucleotide sequence ID" value="NZ_RYUX01000006.1"/>
</dbReference>
<protein>
    <submittedName>
        <fullName evidence="3">Uncharacterized protein</fullName>
    </submittedName>
</protein>
<feature type="signal peptide" evidence="1">
    <location>
        <begin position="1"/>
        <end position="42"/>
    </location>
</feature>
<evidence type="ECO:0000256" key="1">
    <source>
        <dbReference type="SAM" id="SignalP"/>
    </source>
</evidence>
<gene>
    <name evidence="3" type="ORF">PG2001B_0541</name>
    <name evidence="2" type="ORF">PG2002B_0503</name>
</gene>
<evidence type="ECO:0000313" key="3">
    <source>
        <dbReference type="EMBL" id="RYQ40658.1"/>
    </source>
</evidence>
<dbReference type="EMBL" id="RYUX01000006">
    <property type="protein sequence ID" value="RYQ38586.1"/>
    <property type="molecule type" value="Genomic_DNA"/>
</dbReference>
<organism evidence="3 5">
    <name type="scientific">Bifidobacterium pseudolongum subsp. globosum</name>
    <dbReference type="NCBI Taxonomy" id="1690"/>
    <lineage>
        <taxon>Bacteria</taxon>
        <taxon>Bacillati</taxon>
        <taxon>Actinomycetota</taxon>
        <taxon>Actinomycetes</taxon>
        <taxon>Bifidobacteriales</taxon>
        <taxon>Bifidobacteriaceae</taxon>
        <taxon>Bifidobacterium</taxon>
    </lineage>
</organism>
<keyword evidence="1" id="KW-0732">Signal</keyword>
<accession>A0A4Q5B254</accession>
<comment type="caution">
    <text evidence="3">The sequence shown here is derived from an EMBL/GenBank/DDBJ whole genome shotgun (WGS) entry which is preliminary data.</text>
</comment>
<evidence type="ECO:0000313" key="2">
    <source>
        <dbReference type="EMBL" id="RYQ38586.1"/>
    </source>
</evidence>
<dbReference type="AlphaFoldDB" id="A0A4Q5B254"/>
<evidence type="ECO:0000313" key="5">
    <source>
        <dbReference type="Proteomes" id="UP000293208"/>
    </source>
</evidence>
<dbReference type="Proteomes" id="UP000292655">
    <property type="component" value="Unassembled WGS sequence"/>
</dbReference>
<dbReference type="Proteomes" id="UP000293208">
    <property type="component" value="Unassembled WGS sequence"/>
</dbReference>
<sequence length="73" mass="7310">MTTNDSNGHGRTRGVLATIIALIAAMAIALPFTFLAPSTASAADGTDGGALEITSSQLAKTTIVDTEGRAAHP</sequence>
<evidence type="ECO:0000313" key="4">
    <source>
        <dbReference type="Proteomes" id="UP000292655"/>
    </source>
</evidence>
<proteinExistence type="predicted"/>
<reference evidence="4 5" key="1">
    <citation type="submission" date="2018-12" db="EMBL/GenBank/DDBJ databases">
        <title>Unveiling genomic diversity among members of the Bifidobacterium pseudolongum species, a widely distributed gut commensal of the animal kingdom.</title>
        <authorList>
            <person name="Lugli G.A."/>
            <person name="Duranti S."/>
            <person name="Albert K."/>
            <person name="Mancabelli L."/>
            <person name="Napoli S."/>
            <person name="Viappiani A."/>
            <person name="Anzalone R."/>
            <person name="Longhi G."/>
            <person name="Milani C."/>
            <person name="Turroni F."/>
            <person name="Alessandri G."/>
            <person name="Sela D.A."/>
            <person name="Van Sinderen D."/>
            <person name="Ventura M."/>
        </authorList>
    </citation>
    <scope>NUCLEOTIDE SEQUENCE [LARGE SCALE GENOMIC DNA]</scope>
    <source>
        <strain evidence="3 5">2001B</strain>
        <strain evidence="2 4">2002B</strain>
    </source>
</reference>
<feature type="chain" id="PRO_5020627465" evidence="1">
    <location>
        <begin position="43"/>
        <end position="73"/>
    </location>
</feature>
<name>A0A4Q5B254_9BIFI</name>
<dbReference type="EMBL" id="RYUY01000001">
    <property type="protein sequence ID" value="RYQ40658.1"/>
    <property type="molecule type" value="Genomic_DNA"/>
</dbReference>